<evidence type="ECO:0000313" key="1">
    <source>
        <dbReference type="EMBL" id="QDO89548.1"/>
    </source>
</evidence>
<proteinExistence type="predicted"/>
<accession>A0A516GDF2</accession>
<dbReference type="KEGG" id="orz:FNH13_15405"/>
<name>A0A516GDF2_9MICO</name>
<dbReference type="EMBL" id="CP041616">
    <property type="protein sequence ID" value="QDO89548.1"/>
    <property type="molecule type" value="Genomic_DNA"/>
</dbReference>
<keyword evidence="2" id="KW-1185">Reference proteome</keyword>
<dbReference type="OrthoDB" id="4502104at2"/>
<dbReference type="Proteomes" id="UP000315395">
    <property type="component" value="Chromosome"/>
</dbReference>
<protein>
    <submittedName>
        <fullName evidence="1">Fis family transcriptional regulator</fullName>
    </submittedName>
</protein>
<dbReference type="RefSeq" id="WP_143784245.1">
    <property type="nucleotide sequence ID" value="NZ_CP041616.1"/>
</dbReference>
<sequence>MATSTTGRPAAYCDPAQPALIIHDLTVTDAEVVGEARRWSTGRRGATVPLEELADANLSSFVSQSLAVGARAIAGAGSAQDTYELEQLISEVGARTTTSSTQAADATAKAAAAAAEAMTKAAQETRKALQESESSTRAKFSETVEVSTKALRKEVERLVGGDNPELLARLAPILDAAGQRIKEQAVEQTDKLLDKVSRQFDPADPTSPFAKQASKLAEQQAALTAAMDKNHLTLATKVDELAKAVEVQKAAAAAAARTASVTPLKGGGFEAEVDSVLEQVAAGLGDEYASTGSFGGALGRSKKGDGVLTVDGGQARVVVEMHDSTDRRVWNDYLDEAERNREAAASIGIVRDASQNQGQVIRVLGARRLVIAFDPTVDEVDLLRTVVQLMRTAALAATARRDTEGLDTAEENITAALDLLDGINKVKKAVVSIRNGATTIDTQAESLQTGITRHLSAALDALHGVAIEVTDLEAEAAMVDSDVA</sequence>
<organism evidence="1 2">
    <name type="scientific">Ornithinimicrobium ciconiae</name>
    <dbReference type="NCBI Taxonomy" id="2594265"/>
    <lineage>
        <taxon>Bacteria</taxon>
        <taxon>Bacillati</taxon>
        <taxon>Actinomycetota</taxon>
        <taxon>Actinomycetes</taxon>
        <taxon>Micrococcales</taxon>
        <taxon>Ornithinimicrobiaceae</taxon>
        <taxon>Ornithinimicrobium</taxon>
    </lineage>
</organism>
<dbReference type="AlphaFoldDB" id="A0A516GDF2"/>
<gene>
    <name evidence="1" type="ORF">FNH13_15405</name>
</gene>
<evidence type="ECO:0000313" key="2">
    <source>
        <dbReference type="Proteomes" id="UP000315395"/>
    </source>
</evidence>
<reference evidence="1 2" key="1">
    <citation type="submission" date="2019-07" db="EMBL/GenBank/DDBJ databases">
        <title>complete genome sequencing of Ornithinimicrobium sp. H23M54.</title>
        <authorList>
            <person name="Bae J.-W."/>
            <person name="Lee S.-Y."/>
        </authorList>
    </citation>
    <scope>NUCLEOTIDE SEQUENCE [LARGE SCALE GENOMIC DNA]</scope>
    <source>
        <strain evidence="1 2">H23M54</strain>
    </source>
</reference>